<protein>
    <recommendedName>
        <fullName evidence="3">DUF155 domain-containing protein</fullName>
    </recommendedName>
</protein>
<feature type="compositionally biased region" description="Low complexity" evidence="2">
    <location>
        <begin position="118"/>
        <end position="130"/>
    </location>
</feature>
<evidence type="ECO:0000256" key="2">
    <source>
        <dbReference type="SAM" id="MobiDB-lite"/>
    </source>
</evidence>
<feature type="compositionally biased region" description="Low complexity" evidence="2">
    <location>
        <begin position="26"/>
        <end position="35"/>
    </location>
</feature>
<evidence type="ECO:0000256" key="1">
    <source>
        <dbReference type="ARBA" id="ARBA00008306"/>
    </source>
</evidence>
<gene>
    <name evidence="4" type="ORF">PCOL08062_LOCUS6380</name>
</gene>
<evidence type="ECO:0000313" key="4">
    <source>
        <dbReference type="EMBL" id="CAD8239951.1"/>
    </source>
</evidence>
<comment type="similarity">
    <text evidence="1">Belongs to the RMD1/sif2 family.</text>
</comment>
<dbReference type="PANTHER" id="PTHR16255:SF6">
    <property type="entry name" value="PROTEIN RETARDED ROOT GROWTH-LIKE"/>
    <property type="match status" value="1"/>
</dbReference>
<feature type="compositionally biased region" description="Basic and acidic residues" evidence="2">
    <location>
        <begin position="181"/>
        <end position="205"/>
    </location>
</feature>
<dbReference type="AlphaFoldDB" id="A0A7R9TN54"/>
<dbReference type="InterPro" id="IPR051624">
    <property type="entry name" value="RMD1/Sad1-interacting"/>
</dbReference>
<name>A0A7R9TN54_9VIRI</name>
<accession>A0A7R9TN54</accession>
<dbReference type="GO" id="GO:0005739">
    <property type="term" value="C:mitochondrion"/>
    <property type="evidence" value="ECO:0007669"/>
    <property type="project" value="UniProtKB-ARBA"/>
</dbReference>
<dbReference type="InterPro" id="IPR003734">
    <property type="entry name" value="DUF155"/>
</dbReference>
<sequence length="455" mass="50346">MTSAAAVAQVAAEDARGPVRARARRQQQQPLQQQPGEQTPESSPMPQSTPVQAAVPVRAFYVARQLDMGRARNELAGWKVPFTLSRDCVIVHGGLDATLVNRAAAMQRKRENEREALQEAGEAAAGAARGVQSGSEVRDTRSSGGRQQSEVDTAAVSSIAEALLEHVRSEAAALQGNVDGQVERERDRVDERGVQRPAESEGEQRLRRRAASAAATALSSLQPDRAERWHDGTFTVLFGFGAVVTLNASAADREAAVQYAQALAVGGKVPGGPRQESYAAAVDSRLEEWSELGADKITVQRLDLNNVRVISTVLGQSVALDHYAQQVDKMLADFSQLNSELEVTGEMKVRRERLLKLVVQNNSMMHDVMLKLRLMDRSDAAWQFARYNTVWEAMRDEFMLVDRFETLDFKLNLIQHQVKFFLDVLQNRKSDSLEWIIIVLISCEIVVALYDILTR</sequence>
<feature type="domain" description="DUF155" evidence="3">
    <location>
        <begin position="236"/>
        <end position="407"/>
    </location>
</feature>
<proteinExistence type="inferred from homology"/>
<organism evidence="4">
    <name type="scientific">Prasinoderma coloniale</name>
    <dbReference type="NCBI Taxonomy" id="156133"/>
    <lineage>
        <taxon>Eukaryota</taxon>
        <taxon>Viridiplantae</taxon>
        <taxon>Prasinodermophyta</taxon>
        <taxon>Prasinodermophyceae</taxon>
        <taxon>Prasinodermales</taxon>
        <taxon>Prasinodermaceae</taxon>
        <taxon>Prasinoderma</taxon>
    </lineage>
</organism>
<feature type="compositionally biased region" description="Polar residues" evidence="2">
    <location>
        <begin position="142"/>
        <end position="151"/>
    </location>
</feature>
<feature type="region of interest" description="Disordered" evidence="2">
    <location>
        <begin position="110"/>
        <end position="152"/>
    </location>
</feature>
<evidence type="ECO:0000259" key="3">
    <source>
        <dbReference type="Pfam" id="PF02582"/>
    </source>
</evidence>
<reference evidence="4" key="1">
    <citation type="submission" date="2021-01" db="EMBL/GenBank/DDBJ databases">
        <authorList>
            <person name="Corre E."/>
            <person name="Pelletier E."/>
            <person name="Niang G."/>
            <person name="Scheremetjew M."/>
            <person name="Finn R."/>
            <person name="Kale V."/>
            <person name="Holt S."/>
            <person name="Cochrane G."/>
            <person name="Meng A."/>
            <person name="Brown T."/>
            <person name="Cohen L."/>
        </authorList>
    </citation>
    <scope>NUCLEOTIDE SEQUENCE</scope>
    <source>
        <strain evidence="4">CCMP1413</strain>
    </source>
</reference>
<feature type="compositionally biased region" description="Low complexity" evidence="2">
    <location>
        <begin position="1"/>
        <end position="12"/>
    </location>
</feature>
<feature type="region of interest" description="Disordered" evidence="2">
    <location>
        <begin position="1"/>
        <end position="52"/>
    </location>
</feature>
<dbReference type="Pfam" id="PF02582">
    <property type="entry name" value="DUF155"/>
    <property type="match status" value="1"/>
</dbReference>
<dbReference type="EMBL" id="HBDZ01008353">
    <property type="protein sequence ID" value="CAD8239951.1"/>
    <property type="molecule type" value="Transcribed_RNA"/>
</dbReference>
<feature type="compositionally biased region" description="Polar residues" evidence="2">
    <location>
        <begin position="36"/>
        <end position="51"/>
    </location>
</feature>
<feature type="region of interest" description="Disordered" evidence="2">
    <location>
        <begin position="175"/>
        <end position="210"/>
    </location>
</feature>
<dbReference type="PANTHER" id="PTHR16255">
    <property type="entry name" value="REQUIRED FOR MEIOTIC NUCLEAR DIVISION PROTEIN 1 HOMOLOG"/>
    <property type="match status" value="1"/>
</dbReference>